<comment type="caution">
    <text evidence="8">The sequence shown here is derived from an EMBL/GenBank/DDBJ whole genome shotgun (WGS) entry which is preliminary data.</text>
</comment>
<name>A0A4R0PBF6_9HYPH</name>
<evidence type="ECO:0000256" key="1">
    <source>
        <dbReference type="ARBA" id="ARBA00022448"/>
    </source>
</evidence>
<dbReference type="AlphaFoldDB" id="A0A4R0PBF6"/>
<dbReference type="GO" id="GO:0042597">
    <property type="term" value="C:periplasmic space"/>
    <property type="evidence" value="ECO:0007669"/>
    <property type="project" value="InterPro"/>
</dbReference>
<keyword evidence="3 6" id="KW-0479">Metal-binding</keyword>
<keyword evidence="9" id="KW-1185">Reference proteome</keyword>
<gene>
    <name evidence="8" type="ORF">E0D97_08255</name>
</gene>
<evidence type="ECO:0000256" key="4">
    <source>
        <dbReference type="ARBA" id="ARBA00022982"/>
    </source>
</evidence>
<dbReference type="InterPro" id="IPR010980">
    <property type="entry name" value="Cyt_c/b562"/>
</dbReference>
<evidence type="ECO:0000256" key="7">
    <source>
        <dbReference type="PIRSR" id="PIRSR000027-2"/>
    </source>
</evidence>
<evidence type="ECO:0000256" key="5">
    <source>
        <dbReference type="ARBA" id="ARBA00023004"/>
    </source>
</evidence>
<feature type="binding site" description="covalent" evidence="7">
    <location>
        <position position="132"/>
    </location>
    <ligand>
        <name>heme c</name>
        <dbReference type="ChEBI" id="CHEBI:61717"/>
    </ligand>
</feature>
<evidence type="ECO:0000313" key="9">
    <source>
        <dbReference type="Proteomes" id="UP000291301"/>
    </source>
</evidence>
<dbReference type="OrthoDB" id="9811729at2"/>
<dbReference type="EMBL" id="SJST01000003">
    <property type="protein sequence ID" value="TCD14592.1"/>
    <property type="molecule type" value="Genomic_DNA"/>
</dbReference>
<dbReference type="Gene3D" id="1.20.120.10">
    <property type="entry name" value="Cytochrome c/b562"/>
    <property type="match status" value="1"/>
</dbReference>
<accession>A0A4R0PBF6</accession>
<dbReference type="SUPFAM" id="SSF47175">
    <property type="entry name" value="Cytochromes"/>
    <property type="match status" value="1"/>
</dbReference>
<dbReference type="PROSITE" id="PS51009">
    <property type="entry name" value="CYTCII"/>
    <property type="match status" value="1"/>
</dbReference>
<keyword evidence="2 7" id="KW-0349">Heme</keyword>
<comment type="PTM">
    <text evidence="7">Binds 1 heme group per subunit.</text>
</comment>
<reference evidence="8 9" key="1">
    <citation type="journal article" date="2015" name="Antonie Van Leeuwenhoek">
        <title>Oricola cellulosilytica gen. nov., sp. nov., a cellulose-degrading bacterium of the family Phyllobacteriaceae isolated from surface seashore water, and emended descriptions of Mesorhizobium loti and Phyllobacterium myrsinacearum.</title>
        <authorList>
            <person name="Hameed A."/>
            <person name="Shahina M."/>
            <person name="Lai W.A."/>
            <person name="Lin S.Y."/>
            <person name="Young L.S."/>
            <person name="Liu Y.C."/>
            <person name="Hsu Y.H."/>
            <person name="Young C.C."/>
        </authorList>
    </citation>
    <scope>NUCLEOTIDE SEQUENCE [LARGE SCALE GENOMIC DNA]</scope>
    <source>
        <strain evidence="8 9">KCTC 52183</strain>
    </source>
</reference>
<evidence type="ECO:0000256" key="6">
    <source>
        <dbReference type="PIRSR" id="PIRSR000027-1"/>
    </source>
</evidence>
<keyword evidence="5 6" id="KW-0408">Iron</keyword>
<dbReference type="InterPro" id="IPR012127">
    <property type="entry name" value="Cyt_c_prime"/>
</dbReference>
<feature type="binding site" description="covalent" evidence="7">
    <location>
        <position position="129"/>
    </location>
    <ligand>
        <name>heme c</name>
        <dbReference type="ChEBI" id="CHEBI:61717"/>
    </ligand>
</feature>
<dbReference type="PIRSF" id="PIRSF000027">
    <property type="entry name" value="Cytc_c_prime"/>
    <property type="match status" value="1"/>
</dbReference>
<organism evidence="8 9">
    <name type="scientific">Oricola cellulosilytica</name>
    <dbReference type="NCBI Taxonomy" id="1429082"/>
    <lineage>
        <taxon>Bacteria</taxon>
        <taxon>Pseudomonadati</taxon>
        <taxon>Pseudomonadota</taxon>
        <taxon>Alphaproteobacteria</taxon>
        <taxon>Hyphomicrobiales</taxon>
        <taxon>Ahrensiaceae</taxon>
        <taxon>Oricola</taxon>
    </lineage>
</organism>
<evidence type="ECO:0000256" key="2">
    <source>
        <dbReference type="ARBA" id="ARBA00022617"/>
    </source>
</evidence>
<dbReference type="GO" id="GO:0022900">
    <property type="term" value="P:electron transport chain"/>
    <property type="evidence" value="ECO:0007669"/>
    <property type="project" value="InterPro"/>
</dbReference>
<keyword evidence="4" id="KW-0249">Electron transport</keyword>
<feature type="binding site" description="axial binding residue" evidence="6">
    <location>
        <position position="133"/>
    </location>
    <ligand>
        <name>heme c</name>
        <dbReference type="ChEBI" id="CHEBI:61717"/>
    </ligand>
    <ligandPart>
        <name>Fe</name>
        <dbReference type="ChEBI" id="CHEBI:18248"/>
    </ligandPart>
</feature>
<dbReference type="InterPro" id="IPR002321">
    <property type="entry name" value="Cyt_c_II"/>
</dbReference>
<dbReference type="GO" id="GO:0009055">
    <property type="term" value="F:electron transfer activity"/>
    <property type="evidence" value="ECO:0007669"/>
    <property type="project" value="InterPro"/>
</dbReference>
<evidence type="ECO:0000256" key="3">
    <source>
        <dbReference type="ARBA" id="ARBA00022723"/>
    </source>
</evidence>
<dbReference type="GO" id="GO:0005506">
    <property type="term" value="F:iron ion binding"/>
    <property type="evidence" value="ECO:0007669"/>
    <property type="project" value="InterPro"/>
</dbReference>
<evidence type="ECO:0000313" key="8">
    <source>
        <dbReference type="EMBL" id="TCD14592.1"/>
    </source>
</evidence>
<sequence length="140" mass="14162">MLAVSGVTAVASEDPVATRKALMQSNGAAAGLSGGMMKGEIPYNAAAAKAALASFNAAATAFGDYFPEGSDMDANTTASPKIWEDMEGFEAELDKFQTAAAAAMQAAGKDGPADLDAFKAAAGSVLGTCKDCHEGYRVKN</sequence>
<dbReference type="GO" id="GO:0020037">
    <property type="term" value="F:heme binding"/>
    <property type="evidence" value="ECO:0007669"/>
    <property type="project" value="InterPro"/>
</dbReference>
<keyword evidence="1" id="KW-0813">Transport</keyword>
<dbReference type="Pfam" id="PF01322">
    <property type="entry name" value="Cytochrom_C_2"/>
    <property type="match status" value="1"/>
</dbReference>
<proteinExistence type="predicted"/>
<protein>
    <submittedName>
        <fullName evidence="8">Cytochrome c</fullName>
    </submittedName>
</protein>
<dbReference type="Proteomes" id="UP000291301">
    <property type="component" value="Unassembled WGS sequence"/>
</dbReference>